<feature type="compositionally biased region" description="Polar residues" evidence="3">
    <location>
        <begin position="22"/>
        <end position="41"/>
    </location>
</feature>
<evidence type="ECO:0000256" key="2">
    <source>
        <dbReference type="ARBA" id="ARBA00023002"/>
    </source>
</evidence>
<dbReference type="Proteomes" id="UP000760494">
    <property type="component" value="Unassembled WGS sequence"/>
</dbReference>
<dbReference type="InterPro" id="IPR011032">
    <property type="entry name" value="GroES-like_sf"/>
</dbReference>
<dbReference type="AlphaFoldDB" id="A0A5Q3DC93"/>
<protein>
    <recommendedName>
        <fullName evidence="4">Alcohol dehydrogenase-like N-terminal domain-containing protein</fullName>
    </recommendedName>
</protein>
<keyword evidence="2" id="KW-0560">Oxidoreductase</keyword>
<evidence type="ECO:0000256" key="1">
    <source>
        <dbReference type="ARBA" id="ARBA00008072"/>
    </source>
</evidence>
<dbReference type="GO" id="GO:0016651">
    <property type="term" value="F:oxidoreductase activity, acting on NAD(P)H"/>
    <property type="evidence" value="ECO:0007669"/>
    <property type="project" value="InterPro"/>
</dbReference>
<sequence>MSAYLSLSAEPAFGARIPLSFVTDSPQEHPVSQTTSDSQPRYTPPTDLAAQDQASDSGEQHPIPSSQTVLLLHGLRQPYQITDGHPVPSTKHDHELLVRTDTIGLNPIDWKSPDYGFAIPELPYISGREASGTVVLAPQTPSRIKSGDKVIVISTDYRDLRKATYQQYVVASDFNVVRIPKEITIKQGATLGVAYVAAALSLGICLGVDFTSVQDGPNILNLVREVPEEALPEDIRGECLNSILPNEGAKAGDWIAIWGGSSTSAVLAVQLARLVGLKVALVVDNAKHGVRISENPVLRPDLLVDSHDPERAVAVLRANTKGKLRFGIDTRGKDTAEVLLRALGPEELHRSAANVTSPPSTPPAEPIVPAHLVGMSGLPKTGQSAGVIFHTIPFKLYHEVPEVGEVLSRWLERLLSSRALVPPRIIDVEDGHGFGSQASKGPNMSSNKSSQALRTEVSKLARLSNIQGGLPPLMRGLPVLAIMAGEAILKITNTTNMIEERMLGADEVFILQSPQESTTSPAKNDFGRPGVKLMCQICGQKAGKIQRVGVLDISRAHSSLTEYHQMSGNGNSNSDV</sequence>
<dbReference type="Gene3D" id="3.90.180.10">
    <property type="entry name" value="Medium-chain alcohol dehydrogenases, catalytic domain"/>
    <property type="match status" value="1"/>
</dbReference>
<proteinExistence type="inferred from homology"/>
<comment type="caution">
    <text evidence="5">The sequence shown here is derived from an EMBL/GenBank/DDBJ whole genome shotgun (WGS) entry which is preliminary data.</text>
</comment>
<dbReference type="SUPFAM" id="SSF50129">
    <property type="entry name" value="GroES-like"/>
    <property type="match status" value="1"/>
</dbReference>
<organism evidence="5 6">
    <name type="scientific">Fusarium fujikuroi</name>
    <name type="common">Bakanae and foot rot disease fungus</name>
    <name type="synonym">Gibberella fujikuroi</name>
    <dbReference type="NCBI Taxonomy" id="5127"/>
    <lineage>
        <taxon>Eukaryota</taxon>
        <taxon>Fungi</taxon>
        <taxon>Dikarya</taxon>
        <taxon>Ascomycota</taxon>
        <taxon>Pezizomycotina</taxon>
        <taxon>Sordariomycetes</taxon>
        <taxon>Hypocreomycetidae</taxon>
        <taxon>Hypocreales</taxon>
        <taxon>Nectriaceae</taxon>
        <taxon>Fusarium</taxon>
        <taxon>Fusarium fujikuroi species complex</taxon>
    </lineage>
</organism>
<dbReference type="PANTHER" id="PTHR43482:SF2">
    <property type="entry name" value="ZINC-BINDING DEHYDROGENASE FAMILY, PUTATIVE (AFU_ORTHOLOGUE AFUA_3G15030)-RELATED"/>
    <property type="match status" value="1"/>
</dbReference>
<comment type="similarity">
    <text evidence="1">Belongs to the zinc-containing alcohol dehydrogenase family.</text>
</comment>
<dbReference type="Pfam" id="PF08240">
    <property type="entry name" value="ADH_N"/>
    <property type="match status" value="1"/>
</dbReference>
<dbReference type="InterPro" id="IPR047122">
    <property type="entry name" value="Trans-enoyl_RdTase-like"/>
</dbReference>
<evidence type="ECO:0000313" key="5">
    <source>
        <dbReference type="EMBL" id="VTT79046.1"/>
    </source>
</evidence>
<dbReference type="Gene3D" id="3.40.50.720">
    <property type="entry name" value="NAD(P)-binding Rossmann-like Domain"/>
    <property type="match status" value="1"/>
</dbReference>
<dbReference type="InterPro" id="IPR036291">
    <property type="entry name" value="NAD(P)-bd_dom_sf"/>
</dbReference>
<evidence type="ECO:0000256" key="3">
    <source>
        <dbReference type="SAM" id="MobiDB-lite"/>
    </source>
</evidence>
<evidence type="ECO:0000259" key="4">
    <source>
        <dbReference type="Pfam" id="PF08240"/>
    </source>
</evidence>
<dbReference type="InterPro" id="IPR052585">
    <property type="entry name" value="Lipid_raft_assoc_Zn_ADH"/>
</dbReference>
<dbReference type="PANTHER" id="PTHR43482">
    <property type="entry name" value="PROTEIN AST1-RELATED"/>
    <property type="match status" value="1"/>
</dbReference>
<reference evidence="5" key="1">
    <citation type="submission" date="2019-05" db="EMBL/GenBank/DDBJ databases">
        <authorList>
            <person name="Piombo E."/>
        </authorList>
    </citation>
    <scope>NUCLEOTIDE SEQUENCE</scope>
    <source>
        <strain evidence="5">C2S</strain>
    </source>
</reference>
<dbReference type="EMBL" id="CABFJX010000396">
    <property type="protein sequence ID" value="VTT79046.1"/>
    <property type="molecule type" value="Genomic_DNA"/>
</dbReference>
<name>A0A5Q3DC93_FUSFU</name>
<feature type="compositionally biased region" description="Polar residues" evidence="3">
    <location>
        <begin position="52"/>
        <end position="64"/>
    </location>
</feature>
<feature type="region of interest" description="Disordered" evidence="3">
    <location>
        <begin position="432"/>
        <end position="452"/>
    </location>
</feature>
<dbReference type="SUPFAM" id="SSF51735">
    <property type="entry name" value="NAD(P)-binding Rossmann-fold domains"/>
    <property type="match status" value="1"/>
</dbReference>
<accession>A0A5Q3DC93</accession>
<dbReference type="CDD" id="cd08249">
    <property type="entry name" value="enoyl_reductase_like"/>
    <property type="match status" value="1"/>
</dbReference>
<gene>
    <name evidence="5" type="ORF">C2S_2262</name>
</gene>
<evidence type="ECO:0000313" key="6">
    <source>
        <dbReference type="Proteomes" id="UP000760494"/>
    </source>
</evidence>
<feature type="domain" description="Alcohol dehydrogenase-like N-terminal" evidence="4">
    <location>
        <begin position="93"/>
        <end position="180"/>
    </location>
</feature>
<feature type="compositionally biased region" description="Polar residues" evidence="3">
    <location>
        <begin position="436"/>
        <end position="452"/>
    </location>
</feature>
<feature type="region of interest" description="Disordered" evidence="3">
    <location>
        <begin position="20"/>
        <end position="64"/>
    </location>
</feature>
<dbReference type="InterPro" id="IPR013154">
    <property type="entry name" value="ADH-like_N"/>
</dbReference>